<name>A0A9P6JXA3_9FUNG</name>
<sequence>MTANVYNTGISSAHFVNSELFLKRFSNTSNYSHICNGYDNIWSFQRPYGSDPYNINKFPT</sequence>
<dbReference type="EMBL" id="JAAAXW010000523">
    <property type="protein sequence ID" value="KAF9536872.1"/>
    <property type="molecule type" value="Genomic_DNA"/>
</dbReference>
<evidence type="ECO:0000313" key="1">
    <source>
        <dbReference type="EMBL" id="KAF9536872.1"/>
    </source>
</evidence>
<dbReference type="AlphaFoldDB" id="A0A9P6JXA3"/>
<evidence type="ECO:0000313" key="2">
    <source>
        <dbReference type="Proteomes" id="UP000723463"/>
    </source>
</evidence>
<proteinExistence type="predicted"/>
<keyword evidence="2" id="KW-1185">Reference proteome</keyword>
<protein>
    <submittedName>
        <fullName evidence="1">Uncharacterized protein</fullName>
    </submittedName>
</protein>
<comment type="caution">
    <text evidence="1">The sequence shown here is derived from an EMBL/GenBank/DDBJ whole genome shotgun (WGS) entry which is preliminary data.</text>
</comment>
<gene>
    <name evidence="1" type="ORF">EC957_009504</name>
</gene>
<dbReference type="Proteomes" id="UP000723463">
    <property type="component" value="Unassembled WGS sequence"/>
</dbReference>
<reference evidence="1" key="1">
    <citation type="journal article" date="2020" name="Fungal Divers.">
        <title>Resolving the Mortierellaceae phylogeny through synthesis of multi-gene phylogenetics and phylogenomics.</title>
        <authorList>
            <person name="Vandepol N."/>
            <person name="Liber J."/>
            <person name="Desiro A."/>
            <person name="Na H."/>
            <person name="Kennedy M."/>
            <person name="Barry K."/>
            <person name="Grigoriev I.V."/>
            <person name="Miller A.N."/>
            <person name="O'Donnell K."/>
            <person name="Stajich J.E."/>
            <person name="Bonito G."/>
        </authorList>
    </citation>
    <scope>NUCLEOTIDE SEQUENCE</scope>
    <source>
        <strain evidence="1">NRRL 2591</strain>
    </source>
</reference>
<organism evidence="1 2">
    <name type="scientific">Mortierella hygrophila</name>
    <dbReference type="NCBI Taxonomy" id="979708"/>
    <lineage>
        <taxon>Eukaryota</taxon>
        <taxon>Fungi</taxon>
        <taxon>Fungi incertae sedis</taxon>
        <taxon>Mucoromycota</taxon>
        <taxon>Mortierellomycotina</taxon>
        <taxon>Mortierellomycetes</taxon>
        <taxon>Mortierellales</taxon>
        <taxon>Mortierellaceae</taxon>
        <taxon>Mortierella</taxon>
    </lineage>
</organism>
<feature type="non-terminal residue" evidence="1">
    <location>
        <position position="60"/>
    </location>
</feature>
<accession>A0A9P6JXA3</accession>